<reference evidence="2" key="2">
    <citation type="submission" date="2025-08" db="UniProtKB">
        <authorList>
            <consortium name="Ensembl"/>
        </authorList>
    </citation>
    <scope>IDENTIFICATION</scope>
    <source>
        <strain evidence="2">2N</strain>
    </source>
</reference>
<organism evidence="2 3">
    <name type="scientific">Cavia porcellus</name>
    <name type="common">Guinea pig</name>
    <dbReference type="NCBI Taxonomy" id="10141"/>
    <lineage>
        <taxon>Eukaryota</taxon>
        <taxon>Metazoa</taxon>
        <taxon>Chordata</taxon>
        <taxon>Craniata</taxon>
        <taxon>Vertebrata</taxon>
        <taxon>Euteleostomi</taxon>
        <taxon>Mammalia</taxon>
        <taxon>Eutheria</taxon>
        <taxon>Euarchontoglires</taxon>
        <taxon>Glires</taxon>
        <taxon>Rodentia</taxon>
        <taxon>Hystricomorpha</taxon>
        <taxon>Caviidae</taxon>
        <taxon>Cavia</taxon>
    </lineage>
</organism>
<feature type="region of interest" description="Disordered" evidence="1">
    <location>
        <begin position="32"/>
        <end position="57"/>
    </location>
</feature>
<name>A0A286Y0A4_CAVPO</name>
<dbReference type="Proteomes" id="UP000005447">
    <property type="component" value="Unassembled WGS sequence"/>
</dbReference>
<dbReference type="EMBL" id="AAKN02055181">
    <property type="status" value="NOT_ANNOTATED_CDS"/>
    <property type="molecule type" value="Genomic_DNA"/>
</dbReference>
<dbReference type="AlphaFoldDB" id="A0A286Y0A4"/>
<dbReference type="Bgee" id="ENSCPOG00000002161">
    <property type="expression patterns" value="Expressed in testis and 7 other cell types or tissues"/>
</dbReference>
<evidence type="ECO:0000313" key="2">
    <source>
        <dbReference type="Ensembl" id="ENSCPOP00000031133.1"/>
    </source>
</evidence>
<reference evidence="3" key="1">
    <citation type="journal article" date="2011" name="Nature">
        <title>A high-resolution map of human evolutionary constraint using 29 mammals.</title>
        <authorList>
            <person name="Lindblad-Toh K."/>
            <person name="Garber M."/>
            <person name="Zuk O."/>
            <person name="Lin M.F."/>
            <person name="Parker B.J."/>
            <person name="Washietl S."/>
            <person name="Kheradpour P."/>
            <person name="Ernst J."/>
            <person name="Jordan G."/>
            <person name="Mauceli E."/>
            <person name="Ward L.D."/>
            <person name="Lowe C.B."/>
            <person name="Holloway A.K."/>
            <person name="Clamp M."/>
            <person name="Gnerre S."/>
            <person name="Alfoldi J."/>
            <person name="Beal K."/>
            <person name="Chang J."/>
            <person name="Clawson H."/>
            <person name="Cuff J."/>
            <person name="Di Palma F."/>
            <person name="Fitzgerald S."/>
            <person name="Flicek P."/>
            <person name="Guttman M."/>
            <person name="Hubisz M.J."/>
            <person name="Jaffe D.B."/>
            <person name="Jungreis I."/>
            <person name="Kent W.J."/>
            <person name="Kostka D."/>
            <person name="Lara M."/>
            <person name="Martins A.L."/>
            <person name="Massingham T."/>
            <person name="Moltke I."/>
            <person name="Raney B.J."/>
            <person name="Rasmussen M.D."/>
            <person name="Robinson J."/>
            <person name="Stark A."/>
            <person name="Vilella A.J."/>
            <person name="Wen J."/>
            <person name="Xie X."/>
            <person name="Zody M.C."/>
            <person name="Baldwin J."/>
            <person name="Bloom T."/>
            <person name="Chin C.W."/>
            <person name="Heiman D."/>
            <person name="Nicol R."/>
            <person name="Nusbaum C."/>
            <person name="Young S."/>
            <person name="Wilkinson J."/>
            <person name="Worley K.C."/>
            <person name="Kovar C.L."/>
            <person name="Muzny D.M."/>
            <person name="Gibbs R.A."/>
            <person name="Cree A."/>
            <person name="Dihn H.H."/>
            <person name="Fowler G."/>
            <person name="Jhangiani S."/>
            <person name="Joshi V."/>
            <person name="Lee S."/>
            <person name="Lewis L.R."/>
            <person name="Nazareth L.V."/>
            <person name="Okwuonu G."/>
            <person name="Santibanez J."/>
            <person name="Warren W.C."/>
            <person name="Mardis E.R."/>
            <person name="Weinstock G.M."/>
            <person name="Wilson R.K."/>
            <person name="Delehaunty K."/>
            <person name="Dooling D."/>
            <person name="Fronik C."/>
            <person name="Fulton L."/>
            <person name="Fulton B."/>
            <person name="Graves T."/>
            <person name="Minx P."/>
            <person name="Sodergren E."/>
            <person name="Birney E."/>
            <person name="Margulies E.H."/>
            <person name="Herrero J."/>
            <person name="Green E.D."/>
            <person name="Haussler D."/>
            <person name="Siepel A."/>
            <person name="Goldman N."/>
            <person name="Pollard K.S."/>
            <person name="Pedersen J.S."/>
            <person name="Lander E.S."/>
            <person name="Kellis M."/>
        </authorList>
    </citation>
    <scope>NUCLEOTIDE SEQUENCE [LARGE SCALE GENOMIC DNA]</scope>
    <source>
        <strain evidence="3">2N</strain>
    </source>
</reference>
<reference evidence="2" key="3">
    <citation type="submission" date="2025-09" db="UniProtKB">
        <authorList>
            <consortium name="Ensembl"/>
        </authorList>
    </citation>
    <scope>IDENTIFICATION</scope>
    <source>
        <strain evidence="2">2N</strain>
    </source>
</reference>
<dbReference type="VEuPathDB" id="HostDB:ENSCPOG00000002161"/>
<sequence>MIDFDDVATINPELLQLPPLYPKDNLPLQENVTFQKQRRRSVNSKIPTPKEGLRSRS</sequence>
<evidence type="ECO:0000256" key="1">
    <source>
        <dbReference type="SAM" id="MobiDB-lite"/>
    </source>
</evidence>
<dbReference type="Ensembl" id="ENSCPOT00000048080.1">
    <property type="protein sequence ID" value="ENSCPOP00000031133.1"/>
    <property type="gene ID" value="ENSCPOG00000002161.4"/>
</dbReference>
<accession>A0A286Y0A4</accession>
<dbReference type="GeneTree" id="ENSGT00940000154046"/>
<protein>
    <submittedName>
        <fullName evidence="2">Kinesin family member 2C</fullName>
    </submittedName>
</protein>
<evidence type="ECO:0000313" key="3">
    <source>
        <dbReference type="Proteomes" id="UP000005447"/>
    </source>
</evidence>
<keyword evidence="3" id="KW-1185">Reference proteome</keyword>
<gene>
    <name evidence="2" type="primary">KIF2C</name>
</gene>
<proteinExistence type="predicted"/>